<evidence type="ECO:0000313" key="7">
    <source>
        <dbReference type="Proteomes" id="UP000262712"/>
    </source>
</evidence>
<keyword evidence="1" id="KW-0597">Phosphoprotein</keyword>
<evidence type="ECO:0000313" key="5">
    <source>
        <dbReference type="EMBL" id="PHO16933.1"/>
    </source>
</evidence>
<organism evidence="5 6">
    <name type="scientific">Malaciobacter molluscorum LMG 25693</name>
    <dbReference type="NCBI Taxonomy" id="870501"/>
    <lineage>
        <taxon>Bacteria</taxon>
        <taxon>Pseudomonadati</taxon>
        <taxon>Campylobacterota</taxon>
        <taxon>Epsilonproteobacteria</taxon>
        <taxon>Campylobacterales</taxon>
        <taxon>Arcobacteraceae</taxon>
        <taxon>Malaciobacter</taxon>
    </lineage>
</organism>
<reference evidence="5 6" key="1">
    <citation type="submission" date="2017-09" db="EMBL/GenBank/DDBJ databases">
        <title>Arcobacter canalis sp. nov., a new species isolated from a water canal contaminated with urban sewage.</title>
        <authorList>
            <person name="Perez-Cataluna A."/>
            <person name="Salas-Masso N."/>
            <person name="Figueras M.J."/>
        </authorList>
    </citation>
    <scope>NUCLEOTIDE SEQUENCE [LARGE SCALE GENOMIC DNA]</scope>
    <source>
        <strain evidence="5 6">F98-3</strain>
    </source>
</reference>
<protein>
    <submittedName>
        <fullName evidence="4">Signal transduction response regulator</fullName>
    </submittedName>
</protein>
<dbReference type="PROSITE" id="PS50110">
    <property type="entry name" value="RESPONSE_REGULATORY"/>
    <property type="match status" value="1"/>
</dbReference>
<dbReference type="Proteomes" id="UP000262712">
    <property type="component" value="Chromosome"/>
</dbReference>
<dbReference type="KEGG" id="amol:AMOL_2147"/>
<dbReference type="EMBL" id="NXFY01000028">
    <property type="protein sequence ID" value="PHO16933.1"/>
    <property type="molecule type" value="Genomic_DNA"/>
</dbReference>
<dbReference type="PANTHER" id="PTHR43228">
    <property type="entry name" value="TWO-COMPONENT RESPONSE REGULATOR"/>
    <property type="match status" value="1"/>
</dbReference>
<dbReference type="Proteomes" id="UP000221222">
    <property type="component" value="Unassembled WGS sequence"/>
</dbReference>
<dbReference type="InterPro" id="IPR001789">
    <property type="entry name" value="Sig_transdc_resp-reg_receiver"/>
</dbReference>
<dbReference type="EMBL" id="CP032098">
    <property type="protein sequence ID" value="AXX93100.1"/>
    <property type="molecule type" value="Genomic_DNA"/>
</dbReference>
<keyword evidence="6" id="KW-1185">Reference proteome</keyword>
<feature type="domain" description="Response regulatory" evidence="3">
    <location>
        <begin position="12"/>
        <end position="128"/>
    </location>
</feature>
<dbReference type="GO" id="GO:0000160">
    <property type="term" value="P:phosphorelay signal transduction system"/>
    <property type="evidence" value="ECO:0007669"/>
    <property type="project" value="InterPro"/>
</dbReference>
<dbReference type="SMART" id="SM00448">
    <property type="entry name" value="REC"/>
    <property type="match status" value="1"/>
</dbReference>
<dbReference type="Gene3D" id="3.40.50.2300">
    <property type="match status" value="1"/>
</dbReference>
<dbReference type="SUPFAM" id="SSF52172">
    <property type="entry name" value="CheY-like"/>
    <property type="match status" value="1"/>
</dbReference>
<dbReference type="PANTHER" id="PTHR43228:SF1">
    <property type="entry name" value="TWO-COMPONENT RESPONSE REGULATOR ARR22"/>
    <property type="match status" value="1"/>
</dbReference>
<dbReference type="AlphaFoldDB" id="A0A2G1DEL8"/>
<dbReference type="InterPro" id="IPR000014">
    <property type="entry name" value="PAS"/>
</dbReference>
<evidence type="ECO:0000256" key="2">
    <source>
        <dbReference type="SAM" id="Coils"/>
    </source>
</evidence>
<dbReference type="RefSeq" id="WP_099343526.1">
    <property type="nucleotide sequence ID" value="NZ_CP032098.1"/>
</dbReference>
<sequence>MYIDLKELKTITLLYVEDDEMTKIQTVSVFEKIFKNIYTASNGEEGLELFKEHKDSIDAIIADLNLPKMTGLKMAEKIHKISQSIPIIFTTAYTDEDILLKAISLNIDSYITKPIKIKDLTESILKYVKIYREKQNLYDTTKALASEMKTTRKDYDQLKDKLDFLEKKIDFYRFLSEQFIAYIKLDNFGIIQNISSEFINIYKYDKADLVGRPISTISNNSSNIQRMMLEVLKKKEAIGFEERFITKDKEELIFHNIIYPLYENENNYASGYIIYQSLQR</sequence>
<dbReference type="Pfam" id="PF00072">
    <property type="entry name" value="Response_reg"/>
    <property type="match status" value="1"/>
</dbReference>
<dbReference type="Gene3D" id="3.30.450.20">
    <property type="entry name" value="PAS domain"/>
    <property type="match status" value="1"/>
</dbReference>
<dbReference type="InterPro" id="IPR035965">
    <property type="entry name" value="PAS-like_dom_sf"/>
</dbReference>
<proteinExistence type="predicted"/>
<feature type="coiled-coil region" evidence="2">
    <location>
        <begin position="141"/>
        <end position="175"/>
    </location>
</feature>
<evidence type="ECO:0000313" key="6">
    <source>
        <dbReference type="Proteomes" id="UP000221222"/>
    </source>
</evidence>
<reference evidence="4 7" key="2">
    <citation type="submission" date="2018-08" db="EMBL/GenBank/DDBJ databases">
        <title>Complete genome of the Arcobacter molluscorum type strain LMG 25693.</title>
        <authorList>
            <person name="Miller W.G."/>
            <person name="Yee E."/>
            <person name="Bono J.L."/>
        </authorList>
    </citation>
    <scope>NUCLEOTIDE SEQUENCE [LARGE SCALE GENOMIC DNA]</scope>
    <source>
        <strain evidence="4 7">CECT 7696</strain>
    </source>
</reference>
<keyword evidence="2" id="KW-0175">Coiled coil</keyword>
<feature type="modified residue" description="4-aspartylphosphate" evidence="1">
    <location>
        <position position="63"/>
    </location>
</feature>
<evidence type="ECO:0000259" key="3">
    <source>
        <dbReference type="PROSITE" id="PS50110"/>
    </source>
</evidence>
<evidence type="ECO:0000256" key="1">
    <source>
        <dbReference type="PROSITE-ProRule" id="PRU00169"/>
    </source>
</evidence>
<evidence type="ECO:0000313" key="4">
    <source>
        <dbReference type="EMBL" id="AXX93100.1"/>
    </source>
</evidence>
<gene>
    <name evidence="4" type="ORF">AMOL_2147</name>
    <name evidence="5" type="ORF">CPU12_12865</name>
</gene>
<dbReference type="InterPro" id="IPR011006">
    <property type="entry name" value="CheY-like_superfamily"/>
</dbReference>
<name>A0A2G1DEL8_9BACT</name>
<accession>A0A2G1DEL8</accession>
<dbReference type="InterPro" id="IPR052048">
    <property type="entry name" value="ST_Response_Regulator"/>
</dbReference>
<dbReference type="SUPFAM" id="SSF55785">
    <property type="entry name" value="PYP-like sensor domain (PAS domain)"/>
    <property type="match status" value="1"/>
</dbReference>
<dbReference type="CDD" id="cd00156">
    <property type="entry name" value="REC"/>
    <property type="match status" value="1"/>
</dbReference>
<dbReference type="Pfam" id="PF13426">
    <property type="entry name" value="PAS_9"/>
    <property type="match status" value="1"/>
</dbReference>